<reference evidence="2 3" key="1">
    <citation type="journal article" date="2008" name="BMC Genomics">
        <title>The missing link: Bordetella petrii is endowed with both the metabolic versatility of environmental bacteria and virulence traits of pathogenic Bordetellae.</title>
        <authorList>
            <person name="Gross R."/>
            <person name="Guzman C.A."/>
            <person name="Sebaihia M."/>
            <person name="Martins Dos Santos V.A."/>
            <person name="Pieper D.H."/>
            <person name="Koebnik R."/>
            <person name="Lechner M."/>
            <person name="Bartels D."/>
            <person name="Buhrmester J."/>
            <person name="Choudhuri J.V."/>
            <person name="Ebensen T."/>
            <person name="Gaigalat L."/>
            <person name="Herrmann S."/>
            <person name="Khachane A.N."/>
            <person name="Larisch C."/>
            <person name="Link S."/>
            <person name="Linke B."/>
            <person name="Meyer F."/>
            <person name="Mormann S."/>
            <person name="Nakunst D."/>
            <person name="Rueckert C."/>
            <person name="Schneiker-Bekel S."/>
            <person name="Schulze K."/>
            <person name="Vorhoelter F.J."/>
            <person name="Yevsa T."/>
            <person name="Engle J.T."/>
            <person name="Goldman W.E."/>
            <person name="Puehler A."/>
            <person name="Goebel U.B."/>
            <person name="Goesmann A."/>
            <person name="Bloecker H."/>
            <person name="Kaiser O."/>
            <person name="Martinez-Arias R."/>
        </authorList>
    </citation>
    <scope>NUCLEOTIDE SEQUENCE [LARGE SCALE GENOMIC DNA]</scope>
    <source>
        <strain evidence="3">ATCC BAA-461 / DSM 12804 / CCUG 43448 / CIP 107267 / Se-1111R</strain>
    </source>
</reference>
<keyword evidence="3" id="KW-1185">Reference proteome</keyword>
<dbReference type="SUPFAM" id="SSF55729">
    <property type="entry name" value="Acyl-CoA N-acyltransferases (Nat)"/>
    <property type="match status" value="1"/>
</dbReference>
<keyword evidence="2" id="KW-0012">Acyltransferase</keyword>
<evidence type="ECO:0000313" key="3">
    <source>
        <dbReference type="Proteomes" id="UP000001225"/>
    </source>
</evidence>
<dbReference type="InterPro" id="IPR016181">
    <property type="entry name" value="Acyl_CoA_acyltransferase"/>
</dbReference>
<name>A9IUD7_BORPD</name>
<dbReference type="GO" id="GO:0016747">
    <property type="term" value="F:acyltransferase activity, transferring groups other than amino-acyl groups"/>
    <property type="evidence" value="ECO:0007669"/>
    <property type="project" value="InterPro"/>
</dbReference>
<dbReference type="Proteomes" id="UP000001225">
    <property type="component" value="Chromosome"/>
</dbReference>
<dbReference type="CDD" id="cd04301">
    <property type="entry name" value="NAT_SF"/>
    <property type="match status" value="1"/>
</dbReference>
<dbReference type="EMBL" id="AM902716">
    <property type="protein sequence ID" value="CAP43531.1"/>
    <property type="molecule type" value="Genomic_DNA"/>
</dbReference>
<dbReference type="STRING" id="94624.Bpet3189"/>
<dbReference type="AlphaFoldDB" id="A9IUD7"/>
<dbReference type="Pfam" id="PF13527">
    <property type="entry name" value="Acetyltransf_9"/>
    <property type="match status" value="1"/>
</dbReference>
<proteinExistence type="predicted"/>
<dbReference type="PANTHER" id="PTHR43617">
    <property type="entry name" value="L-AMINO ACID N-ACETYLTRANSFERASE"/>
    <property type="match status" value="1"/>
</dbReference>
<keyword evidence="2" id="KW-0808">Transferase</keyword>
<dbReference type="KEGG" id="bpt:Bpet3189"/>
<feature type="domain" description="N-acetyltransferase" evidence="1">
    <location>
        <begin position="1"/>
        <end position="151"/>
    </location>
</feature>
<dbReference type="InterPro" id="IPR000182">
    <property type="entry name" value="GNAT_dom"/>
</dbReference>
<dbReference type="eggNOG" id="COG3153">
    <property type="taxonomic scope" value="Bacteria"/>
</dbReference>
<dbReference type="PROSITE" id="PS51186">
    <property type="entry name" value="GNAT"/>
    <property type="match status" value="1"/>
</dbReference>
<accession>A9IUD7</accession>
<dbReference type="PANTHER" id="PTHR43617:SF2">
    <property type="entry name" value="UPF0039 PROTEIN SLL0451"/>
    <property type="match status" value="1"/>
</dbReference>
<organism evidence="2 3">
    <name type="scientific">Bordetella petrii (strain ATCC BAA-461 / DSM 12804 / CCUG 43448 / CIP 107267 / Se-1111R)</name>
    <dbReference type="NCBI Taxonomy" id="340100"/>
    <lineage>
        <taxon>Bacteria</taxon>
        <taxon>Pseudomonadati</taxon>
        <taxon>Pseudomonadota</taxon>
        <taxon>Betaproteobacteria</taxon>
        <taxon>Burkholderiales</taxon>
        <taxon>Alcaligenaceae</taxon>
        <taxon>Bordetella</taxon>
    </lineage>
</organism>
<evidence type="ECO:0000259" key="1">
    <source>
        <dbReference type="PROSITE" id="PS51186"/>
    </source>
</evidence>
<gene>
    <name evidence="2" type="ordered locus">Bpet3189</name>
</gene>
<dbReference type="Gene3D" id="3.40.630.30">
    <property type="match status" value="1"/>
</dbReference>
<dbReference type="InterPro" id="IPR050276">
    <property type="entry name" value="MshD_Acetyltransferase"/>
</dbReference>
<protein>
    <recommendedName>
        <fullName evidence="1">N-acetyltransferase domain-containing protein</fullName>
    </recommendedName>
</protein>
<sequence>MLLRPETDADVAAIFSVTQDAFRHEPYSEHTEGPVIDALRAAGALALSLVAEAQGRVVGHVAFSPVSIAGPGGTTAGWYGLGPIAVAPDCQGRGIGSMLVIEGLARLRGRGAAGCVVLGRPHYYSRFGFQPEAALVLPDVPPEYFLVQAWRGRARGTVRYHRAFDTPPA</sequence>
<evidence type="ECO:0000313" key="2">
    <source>
        <dbReference type="EMBL" id="CAP43531.1"/>
    </source>
</evidence>